<comment type="caution">
    <text evidence="4">The sequence shown here is derived from an EMBL/GenBank/DDBJ whole genome shotgun (WGS) entry which is preliminary data.</text>
</comment>
<dbReference type="InterPro" id="IPR012349">
    <property type="entry name" value="Split_barrel_FMN-bd"/>
</dbReference>
<evidence type="ECO:0000259" key="3">
    <source>
        <dbReference type="Pfam" id="PF01243"/>
    </source>
</evidence>
<dbReference type="NCBIfam" id="TIGR03618">
    <property type="entry name" value="Rv1155_F420"/>
    <property type="match status" value="1"/>
</dbReference>
<dbReference type="Pfam" id="PF01243">
    <property type="entry name" value="PNPOx_N"/>
    <property type="match status" value="1"/>
</dbReference>
<evidence type="ECO:0000256" key="2">
    <source>
        <dbReference type="SAM" id="MobiDB-lite"/>
    </source>
</evidence>
<dbReference type="SUPFAM" id="SSF50475">
    <property type="entry name" value="FMN-binding split barrel"/>
    <property type="match status" value="1"/>
</dbReference>
<gene>
    <name evidence="4" type="ORF">O4U47_28355</name>
</gene>
<organism evidence="4 5">
    <name type="scientific">Nocardiopsis suaedae</name>
    <dbReference type="NCBI Taxonomy" id="3018444"/>
    <lineage>
        <taxon>Bacteria</taxon>
        <taxon>Bacillati</taxon>
        <taxon>Actinomycetota</taxon>
        <taxon>Actinomycetes</taxon>
        <taxon>Streptosporangiales</taxon>
        <taxon>Nocardiopsidaceae</taxon>
        <taxon>Nocardiopsis</taxon>
    </lineage>
</organism>
<feature type="region of interest" description="Disordered" evidence="2">
    <location>
        <begin position="107"/>
        <end position="150"/>
    </location>
</feature>
<dbReference type="InterPro" id="IPR052019">
    <property type="entry name" value="F420H2_bilvrd_red/Heme_oxyg"/>
</dbReference>
<keyword evidence="5" id="KW-1185">Reference proteome</keyword>
<feature type="domain" description="Pyridoxamine 5'-phosphate oxidase N-terminal" evidence="3">
    <location>
        <begin position="7"/>
        <end position="142"/>
    </location>
</feature>
<accession>A0ABT4TUU9</accession>
<sequence>MSRSMTPEERRAFLSEGTRTAKVSVTLKSGEPHVTPVWFLLDGDDLLFTTPADSVKARVLRRDPRVAVCVDLQEQPFAFVAVRGTAELDGDPEAVRSWTERIEARYAARTARSGTGTGGGPAPDDAYHRPPGVLVRVRPHRTTAVGYDDE</sequence>
<reference evidence="4" key="1">
    <citation type="submission" date="2023-01" db="EMBL/GenBank/DDBJ databases">
        <title>Draft genome sequence of Nocardiopsis sp. LSu2-4 isolated from halophytes.</title>
        <authorList>
            <person name="Duangmal K."/>
            <person name="Chantavorakit T."/>
        </authorList>
    </citation>
    <scope>NUCLEOTIDE SEQUENCE</scope>
    <source>
        <strain evidence="4">LSu2-4</strain>
    </source>
</reference>
<keyword evidence="1" id="KW-0560">Oxidoreductase</keyword>
<proteinExistence type="predicted"/>
<name>A0ABT4TUU9_9ACTN</name>
<dbReference type="EMBL" id="JAQFWP010000085">
    <property type="protein sequence ID" value="MDA2808453.1"/>
    <property type="molecule type" value="Genomic_DNA"/>
</dbReference>
<evidence type="ECO:0000256" key="1">
    <source>
        <dbReference type="ARBA" id="ARBA00023002"/>
    </source>
</evidence>
<dbReference type="Proteomes" id="UP001165685">
    <property type="component" value="Unassembled WGS sequence"/>
</dbReference>
<dbReference type="PANTHER" id="PTHR35176:SF1">
    <property type="entry name" value="F420H(2)-DEPENDENT BILIVERDIN REDUCTASE"/>
    <property type="match status" value="1"/>
</dbReference>
<dbReference type="InterPro" id="IPR011576">
    <property type="entry name" value="Pyridox_Oxase_N"/>
</dbReference>
<evidence type="ECO:0000313" key="5">
    <source>
        <dbReference type="Proteomes" id="UP001165685"/>
    </source>
</evidence>
<dbReference type="Gene3D" id="2.30.110.10">
    <property type="entry name" value="Electron Transport, Fmn-binding Protein, Chain A"/>
    <property type="match status" value="1"/>
</dbReference>
<dbReference type="RefSeq" id="WP_270681047.1">
    <property type="nucleotide sequence ID" value="NZ_JAQFWP010000085.1"/>
</dbReference>
<dbReference type="PANTHER" id="PTHR35176">
    <property type="entry name" value="HEME OXYGENASE HI_0854-RELATED"/>
    <property type="match status" value="1"/>
</dbReference>
<evidence type="ECO:0000313" key="4">
    <source>
        <dbReference type="EMBL" id="MDA2808453.1"/>
    </source>
</evidence>
<protein>
    <submittedName>
        <fullName evidence="4">PPOX class F420-dependent oxidoreductase</fullName>
    </submittedName>
</protein>
<dbReference type="InterPro" id="IPR019920">
    <property type="entry name" value="F420-binding_dom_put"/>
</dbReference>